<dbReference type="GO" id="GO:0015280">
    <property type="term" value="F:ligand-gated sodium channel activity"/>
    <property type="evidence" value="ECO:0007669"/>
    <property type="project" value="TreeGrafter"/>
</dbReference>
<dbReference type="AlphaFoldDB" id="A0A815L7E1"/>
<evidence type="ECO:0000256" key="9">
    <source>
        <dbReference type="ARBA" id="ARBA00023201"/>
    </source>
</evidence>
<dbReference type="PRINTS" id="PR01078">
    <property type="entry name" value="AMINACHANNEL"/>
</dbReference>
<dbReference type="Proteomes" id="UP000663854">
    <property type="component" value="Unassembled WGS sequence"/>
</dbReference>
<keyword evidence="9 11" id="KW-0739">Sodium transport</keyword>
<evidence type="ECO:0000256" key="2">
    <source>
        <dbReference type="ARBA" id="ARBA00022448"/>
    </source>
</evidence>
<keyword evidence="3 11" id="KW-0894">Sodium channel</keyword>
<dbReference type="PANTHER" id="PTHR11690">
    <property type="entry name" value="AMILORIDE-SENSITIVE SODIUM CHANNEL-RELATED"/>
    <property type="match status" value="1"/>
</dbReference>
<sequence>MSNDTSVNDTAWDSFSFLDLTRFVIHILNSNKTLDKYFYSLSSMMYKCSFNNMPCSINDFVPFTSFLYGACYTFNAALKNNTNRNILYANEYGGDGKLSIGLYIHSHQYVPLLPSGFGAIALVHDNTQLPNIEAAGIELTPGQRHKLGYKKKTTYLLSSPYTTCTKKISPNIQAMFEYYNNANYGYSEMLCYQLCGQENIGELLISSSLMKSYCSECLQECAIENFIIQTSSLSQPGEWEMEKIKQFVENSTIPLATNWSSTWQDEIRKNYLTINVVRETSVVENSTQSATIGK</sequence>
<dbReference type="EMBL" id="CAJNOH010001599">
    <property type="protein sequence ID" value="CAF1233951.1"/>
    <property type="molecule type" value="Genomic_DNA"/>
</dbReference>
<keyword evidence="7 11" id="KW-0406">Ion transport</keyword>
<comment type="similarity">
    <text evidence="11">Belongs to the amiloride-sensitive sodium channel (TC 1.A.6) family.</text>
</comment>
<dbReference type="InterPro" id="IPR001873">
    <property type="entry name" value="ENaC"/>
</dbReference>
<dbReference type="Proteomes" id="UP000663870">
    <property type="component" value="Unassembled WGS sequence"/>
</dbReference>
<gene>
    <name evidence="13" type="ORF">JXQ802_LOCUS34782</name>
    <name evidence="12" type="ORF">PYM288_LOCUS26526</name>
</gene>
<dbReference type="PANTHER" id="PTHR11690:SF248">
    <property type="entry name" value="PICKPOCKET 17, ISOFORM A"/>
    <property type="match status" value="1"/>
</dbReference>
<evidence type="ECO:0000256" key="4">
    <source>
        <dbReference type="ARBA" id="ARBA00022692"/>
    </source>
</evidence>
<keyword evidence="4 11" id="KW-0812">Transmembrane</keyword>
<comment type="subcellular location">
    <subcellularLocation>
        <location evidence="1">Membrane</location>
        <topology evidence="1">Multi-pass membrane protein</topology>
    </subcellularLocation>
</comment>
<keyword evidence="8" id="KW-0472">Membrane</keyword>
<dbReference type="Gene3D" id="2.60.470.10">
    <property type="entry name" value="Acid-sensing ion channels like domains"/>
    <property type="match status" value="1"/>
</dbReference>
<dbReference type="Pfam" id="PF00858">
    <property type="entry name" value="ASC"/>
    <property type="match status" value="1"/>
</dbReference>
<keyword evidence="14" id="KW-1185">Reference proteome</keyword>
<evidence type="ECO:0000256" key="3">
    <source>
        <dbReference type="ARBA" id="ARBA00022461"/>
    </source>
</evidence>
<evidence type="ECO:0000256" key="8">
    <source>
        <dbReference type="ARBA" id="ARBA00023136"/>
    </source>
</evidence>
<evidence type="ECO:0000256" key="11">
    <source>
        <dbReference type="RuleBase" id="RU000679"/>
    </source>
</evidence>
<comment type="caution">
    <text evidence="13">The sequence shown here is derived from an EMBL/GenBank/DDBJ whole genome shotgun (WGS) entry which is preliminary data.</text>
</comment>
<keyword evidence="5" id="KW-1133">Transmembrane helix</keyword>
<dbReference type="EMBL" id="CAJNOL010001677">
    <property type="protein sequence ID" value="CAF1402393.1"/>
    <property type="molecule type" value="Genomic_DNA"/>
</dbReference>
<evidence type="ECO:0000313" key="14">
    <source>
        <dbReference type="Proteomes" id="UP000663870"/>
    </source>
</evidence>
<proteinExistence type="inferred from homology"/>
<reference evidence="13" key="1">
    <citation type="submission" date="2021-02" db="EMBL/GenBank/DDBJ databases">
        <authorList>
            <person name="Nowell W R."/>
        </authorList>
    </citation>
    <scope>NUCLEOTIDE SEQUENCE</scope>
</reference>
<evidence type="ECO:0000256" key="1">
    <source>
        <dbReference type="ARBA" id="ARBA00004141"/>
    </source>
</evidence>
<evidence type="ECO:0000313" key="12">
    <source>
        <dbReference type="EMBL" id="CAF1233951.1"/>
    </source>
</evidence>
<evidence type="ECO:0000256" key="5">
    <source>
        <dbReference type="ARBA" id="ARBA00022989"/>
    </source>
</evidence>
<evidence type="ECO:0000256" key="7">
    <source>
        <dbReference type="ARBA" id="ARBA00023065"/>
    </source>
</evidence>
<protein>
    <submittedName>
        <fullName evidence="13">Uncharacterized protein</fullName>
    </submittedName>
</protein>
<evidence type="ECO:0000313" key="13">
    <source>
        <dbReference type="EMBL" id="CAF1402393.1"/>
    </source>
</evidence>
<keyword evidence="6" id="KW-0915">Sodium</keyword>
<keyword evidence="2 11" id="KW-0813">Transport</keyword>
<evidence type="ECO:0000256" key="6">
    <source>
        <dbReference type="ARBA" id="ARBA00023053"/>
    </source>
</evidence>
<keyword evidence="10 11" id="KW-0407">Ion channel</keyword>
<dbReference type="GO" id="GO:0005886">
    <property type="term" value="C:plasma membrane"/>
    <property type="evidence" value="ECO:0007669"/>
    <property type="project" value="TreeGrafter"/>
</dbReference>
<name>A0A815L7E1_9BILA</name>
<evidence type="ECO:0000256" key="10">
    <source>
        <dbReference type="ARBA" id="ARBA00023303"/>
    </source>
</evidence>
<accession>A0A815L7E1</accession>
<organism evidence="13 14">
    <name type="scientific">Rotaria sordida</name>
    <dbReference type="NCBI Taxonomy" id="392033"/>
    <lineage>
        <taxon>Eukaryota</taxon>
        <taxon>Metazoa</taxon>
        <taxon>Spiralia</taxon>
        <taxon>Gnathifera</taxon>
        <taxon>Rotifera</taxon>
        <taxon>Eurotatoria</taxon>
        <taxon>Bdelloidea</taxon>
        <taxon>Philodinida</taxon>
        <taxon>Philodinidae</taxon>
        <taxon>Rotaria</taxon>
    </lineage>
</organism>